<reference evidence="2 3" key="1">
    <citation type="submission" date="2019-07" db="EMBL/GenBank/DDBJ databases">
        <title>Genome sequencing of KACC 19320.</title>
        <authorList>
            <person name="Heo J."/>
            <person name="Kim S.-J."/>
            <person name="Kim J.-S."/>
            <person name="Hong S.-B."/>
            <person name="Kwon S.-W."/>
        </authorList>
    </citation>
    <scope>NUCLEOTIDE SEQUENCE [LARGE SCALE GENOMIC DNA]</scope>
    <source>
        <strain evidence="2 3">KACC 19320</strain>
    </source>
</reference>
<dbReference type="GO" id="GO:0016740">
    <property type="term" value="F:transferase activity"/>
    <property type="evidence" value="ECO:0007669"/>
    <property type="project" value="UniProtKB-KW"/>
</dbReference>
<gene>
    <name evidence="2" type="ORF">FLP15_03935</name>
</gene>
<dbReference type="Proteomes" id="UP000315128">
    <property type="component" value="Chromosome"/>
</dbReference>
<keyword evidence="3" id="KW-1185">Reference proteome</keyword>
<dbReference type="Pfam" id="PF04991">
    <property type="entry name" value="LicD"/>
    <property type="match status" value="1"/>
</dbReference>
<proteinExistence type="predicted"/>
<name>A0A514Z7K5_9LACT</name>
<sequence>MKKMTNEEVKGLQLEMVEYIDKICAKESIQYSLAGGTLLGAIRHSGYIPWDDDVDLMLRRDAYEKFISVLINNLPENYSLLHYKTGECYLPCAKLYDNRTFFKSKLDNLHKGTGVFIDIFPIDNLPKQEEERKRFKHEVREEAFNLASSNPHGLAYASASNFKYFMGKFILWLPKHLKNKGKSSTIASVLDKLMQRYNGKEETYSGYVYSGYKNEFFEKEIMDEYEDVVFERLTLKKIKKHDIYLEQLYGNYMQLPPKNKRVNHSYYHWYWKEGKK</sequence>
<dbReference type="KEGG" id="lack:FLP15_03935"/>
<keyword evidence="2" id="KW-0808">Transferase</keyword>
<dbReference type="EMBL" id="CP041356">
    <property type="protein sequence ID" value="QDK70477.1"/>
    <property type="molecule type" value="Genomic_DNA"/>
</dbReference>
<dbReference type="AlphaFoldDB" id="A0A514Z7K5"/>
<dbReference type="OrthoDB" id="9786100at2"/>
<dbReference type="InterPro" id="IPR052942">
    <property type="entry name" value="LPS_cholinephosphotransferase"/>
</dbReference>
<dbReference type="InterPro" id="IPR007074">
    <property type="entry name" value="LicD/FKTN/FKRP_NTP_transf"/>
</dbReference>
<evidence type="ECO:0000313" key="3">
    <source>
        <dbReference type="Proteomes" id="UP000315128"/>
    </source>
</evidence>
<evidence type="ECO:0000313" key="2">
    <source>
        <dbReference type="EMBL" id="QDK70477.1"/>
    </source>
</evidence>
<feature type="domain" description="LicD/FKTN/FKRP nucleotidyltransferase" evidence="1">
    <location>
        <begin position="24"/>
        <end position="250"/>
    </location>
</feature>
<dbReference type="GO" id="GO:0009100">
    <property type="term" value="P:glycoprotein metabolic process"/>
    <property type="evidence" value="ECO:0007669"/>
    <property type="project" value="UniProtKB-ARBA"/>
</dbReference>
<dbReference type="PANTHER" id="PTHR43404:SF2">
    <property type="entry name" value="LIPOPOLYSACCHARIDE CHOLINEPHOSPHOTRANSFERASE LICD"/>
    <property type="match status" value="1"/>
</dbReference>
<evidence type="ECO:0000259" key="1">
    <source>
        <dbReference type="Pfam" id="PF04991"/>
    </source>
</evidence>
<protein>
    <submittedName>
        <fullName evidence="2">Phosphorylcholine transferase LicD</fullName>
    </submittedName>
</protein>
<accession>A0A514Z7K5</accession>
<organism evidence="2 3">
    <name type="scientific">Lactococcus protaetiae</name>
    <dbReference type="NCBI Taxonomy" id="2592653"/>
    <lineage>
        <taxon>Bacteria</taxon>
        <taxon>Bacillati</taxon>
        <taxon>Bacillota</taxon>
        <taxon>Bacilli</taxon>
        <taxon>Lactobacillales</taxon>
        <taxon>Streptococcaceae</taxon>
        <taxon>Lactococcus</taxon>
    </lineage>
</organism>
<dbReference type="PANTHER" id="PTHR43404">
    <property type="entry name" value="LIPOPOLYSACCHARIDE CHOLINEPHOSPHOTRANSFERASE LICD"/>
    <property type="match status" value="1"/>
</dbReference>